<comment type="caution">
    <text evidence="1">The sequence shown here is derived from an EMBL/GenBank/DDBJ whole genome shotgun (WGS) entry which is preliminary data.</text>
</comment>
<dbReference type="PATRIC" id="fig|1710894.3.peg.1422"/>
<sequence length="102" mass="11415">MSEPFCNFQQGSISTPPYNHIDSSVYQDPFYSNPSNSSQLPVPFIDTIVQAIDVTKYILSGLSSNSQKDYIMGTAFSLYNQDSANQILTDWARNNFTNTQTS</sequence>
<dbReference type="AlphaFoldDB" id="A0A1B7W078"/>
<gene>
    <name evidence="1" type="ORF">AN481_04270</name>
</gene>
<proteinExistence type="predicted"/>
<organism evidence="1 2">
    <name type="scientific">Aphanizomenon flos-aquae LD13</name>
    <dbReference type="NCBI Taxonomy" id="1710894"/>
    <lineage>
        <taxon>Bacteria</taxon>
        <taxon>Bacillati</taxon>
        <taxon>Cyanobacteriota</taxon>
        <taxon>Cyanophyceae</taxon>
        <taxon>Nostocales</taxon>
        <taxon>Aphanizomenonaceae</taxon>
        <taxon>Aphanizomenon</taxon>
    </lineage>
</organism>
<evidence type="ECO:0000313" key="1">
    <source>
        <dbReference type="EMBL" id="OBQ26617.1"/>
    </source>
</evidence>
<evidence type="ECO:0000313" key="2">
    <source>
        <dbReference type="Proteomes" id="UP000092382"/>
    </source>
</evidence>
<reference evidence="1 2" key="1">
    <citation type="submission" date="2015-09" db="EMBL/GenBank/DDBJ databases">
        <title>Whole genome shotgun sequence assembly of Aphanizomenon flos-aquae UKL13.</title>
        <authorList>
            <person name="Driscoll C."/>
        </authorList>
    </citation>
    <scope>NUCLEOTIDE SEQUENCE [LARGE SCALE GENOMIC DNA]</scope>
    <source>
        <strain evidence="1">MDT13</strain>
    </source>
</reference>
<protein>
    <submittedName>
        <fullName evidence="1">Uncharacterized protein</fullName>
    </submittedName>
</protein>
<dbReference type="STRING" id="1803587.GCA_001593825_00750"/>
<dbReference type="EMBL" id="LJOY01000009">
    <property type="protein sequence ID" value="OBQ26617.1"/>
    <property type="molecule type" value="Genomic_DNA"/>
</dbReference>
<name>A0A1B7W078_APHFL</name>
<accession>A0A1B7W078</accession>
<dbReference type="Proteomes" id="UP000092382">
    <property type="component" value="Unassembled WGS sequence"/>
</dbReference>